<dbReference type="GO" id="GO:0003677">
    <property type="term" value="F:DNA binding"/>
    <property type="evidence" value="ECO:0007669"/>
    <property type="project" value="UniProtKB-KW"/>
</dbReference>
<feature type="region of interest" description="Disordered" evidence="6">
    <location>
        <begin position="489"/>
        <end position="518"/>
    </location>
</feature>
<organism evidence="8 9">
    <name type="scientific">Komarekiella delphini-convector SJRDD-AB1</name>
    <dbReference type="NCBI Taxonomy" id="2593771"/>
    <lineage>
        <taxon>Bacteria</taxon>
        <taxon>Bacillati</taxon>
        <taxon>Cyanobacteriota</taxon>
        <taxon>Cyanophyceae</taxon>
        <taxon>Nostocales</taxon>
        <taxon>Nostocaceae</taxon>
        <taxon>Komarekiella</taxon>
        <taxon>Komarekiella delphini-convector</taxon>
    </lineage>
</organism>
<evidence type="ECO:0000256" key="1">
    <source>
        <dbReference type="ARBA" id="ARBA00010923"/>
    </source>
</evidence>
<dbReference type="SUPFAM" id="SSF116734">
    <property type="entry name" value="DNA methylase specificity domain"/>
    <property type="match status" value="2"/>
</dbReference>
<dbReference type="CDD" id="cd17246">
    <property type="entry name" value="RMtype1_S_SonII-TRD2-CR2_like"/>
    <property type="match status" value="1"/>
</dbReference>
<dbReference type="Pfam" id="PF01420">
    <property type="entry name" value="Methylase_S"/>
    <property type="match status" value="2"/>
</dbReference>
<evidence type="ECO:0000256" key="4">
    <source>
        <dbReference type="ARBA" id="ARBA00038652"/>
    </source>
</evidence>
<proteinExistence type="inferred from homology"/>
<evidence type="ECO:0000256" key="2">
    <source>
        <dbReference type="ARBA" id="ARBA00022747"/>
    </source>
</evidence>
<dbReference type="PANTHER" id="PTHR43140:SF1">
    <property type="entry name" value="TYPE I RESTRICTION ENZYME ECOKI SPECIFICITY SUBUNIT"/>
    <property type="match status" value="1"/>
</dbReference>
<comment type="caution">
    <text evidence="8">The sequence shown here is derived from an EMBL/GenBank/DDBJ whole genome shotgun (WGS) entry which is preliminary data.</text>
</comment>
<comment type="similarity">
    <text evidence="1">Belongs to the type-I restriction system S methylase family.</text>
</comment>
<dbReference type="PANTHER" id="PTHR43140">
    <property type="entry name" value="TYPE-1 RESTRICTION ENZYME ECOKI SPECIFICITY PROTEIN"/>
    <property type="match status" value="1"/>
</dbReference>
<dbReference type="GO" id="GO:0009307">
    <property type="term" value="P:DNA restriction-modification system"/>
    <property type="evidence" value="ECO:0007669"/>
    <property type="project" value="UniProtKB-KW"/>
</dbReference>
<accession>A0AA40VU05</accession>
<dbReference type="InterPro" id="IPR051212">
    <property type="entry name" value="Type-I_RE_S_subunit"/>
</dbReference>
<feature type="coiled-coil region" evidence="5">
    <location>
        <begin position="168"/>
        <end position="195"/>
    </location>
</feature>
<dbReference type="EMBL" id="VJXY01000045">
    <property type="protein sequence ID" value="MBD6619695.1"/>
    <property type="molecule type" value="Genomic_DNA"/>
</dbReference>
<evidence type="ECO:0000259" key="7">
    <source>
        <dbReference type="Pfam" id="PF01420"/>
    </source>
</evidence>
<dbReference type="RefSeq" id="WP_191760884.1">
    <property type="nucleotide sequence ID" value="NZ_VJXY01000045.1"/>
</dbReference>
<comment type="subunit">
    <text evidence="4">The methyltransferase is composed of M and S polypeptides.</text>
</comment>
<dbReference type="InterPro" id="IPR000055">
    <property type="entry name" value="Restrct_endonuc_typeI_TRD"/>
</dbReference>
<dbReference type="CDD" id="cd17524">
    <property type="entry name" value="RMtype1_S_EcoUTORF5051P-TRD2-CR2_like"/>
    <property type="match status" value="1"/>
</dbReference>
<keyword evidence="5" id="KW-0175">Coiled coil</keyword>
<sequence length="518" mass="59131">MSDELIELPEGYGYPEHWITALLSEVCHLVTDGTHHSPPNSAEGTYAYITAKNIKPHGLDTTELTYVTEEVHKSIYSRCPVEYEDVLYIKDGVTTGLAAVNHLTEAFSMLSSVALLKPIRDLVDPYYLKYWLNSPITFKSMTGSMTGSAIRRLILQKIRSVDIPVPPLNEQKRIVAKIEELNDRTQRAKEALEAIPELCDRFRQSVLAAAFRGDLTADWREQNPDVEPASVLLERIRDKRLIEAKTDKHKENIEAIYAYEEEFGTEPLADDWQYITLEKLCHTFQYGTSAKSSAEGKVPVLRMGNLQNGEIDWNDLVYTSDDDEIAKYSLKPGDILFNRTNSPELVGKTSIYRGERFAIFAGYLIKIDNYVELDSEYLNYCLNTKYAKDYCWRVKTDGVSQSNINAQKIAKFEIPFCSLQEQKEVVQQIRSLFKAIVQIEQQYQEAKKQLERFNQSILAKAFRGELVPQDPDDEPASVLLERIRAEREQLNNGKKKSQTSEKRRSKTVEGQGVLPGFE</sequence>
<evidence type="ECO:0000256" key="6">
    <source>
        <dbReference type="SAM" id="MobiDB-lite"/>
    </source>
</evidence>
<dbReference type="Gene3D" id="3.90.220.20">
    <property type="entry name" value="DNA methylase specificity domains"/>
    <property type="match status" value="2"/>
</dbReference>
<gene>
    <name evidence="8" type="ORF">FNW02_28730</name>
</gene>
<name>A0AA40VU05_9NOST</name>
<keyword evidence="9" id="KW-1185">Reference proteome</keyword>
<reference evidence="8" key="1">
    <citation type="submission" date="2019-07" db="EMBL/GenBank/DDBJ databases">
        <title>Toxilogical consequences of a new and cryptic species of cyanobacteria (Komarekiella delphini-convector) recovered from the epidermis of a bottlenose dolphin and 1500 ft. in the air.</title>
        <authorList>
            <person name="Brown A.O."/>
            <person name="Dvorak P."/>
            <person name="Villanueva C.D."/>
            <person name="Foss A.J."/>
            <person name="Garvey A.D."/>
            <person name="Gibson Q.A."/>
            <person name="Johansen J.R."/>
            <person name="Casamatta D.A."/>
        </authorList>
    </citation>
    <scope>NUCLEOTIDE SEQUENCE</scope>
    <source>
        <strain evidence="8">SJRDD-AB1</strain>
    </source>
</reference>
<evidence type="ECO:0000256" key="3">
    <source>
        <dbReference type="ARBA" id="ARBA00023125"/>
    </source>
</evidence>
<evidence type="ECO:0000256" key="5">
    <source>
        <dbReference type="SAM" id="Coils"/>
    </source>
</evidence>
<dbReference type="AlphaFoldDB" id="A0AA40VU05"/>
<feature type="domain" description="Type I restriction modification DNA specificity" evidence="7">
    <location>
        <begin position="15"/>
        <end position="190"/>
    </location>
</feature>
<evidence type="ECO:0000313" key="8">
    <source>
        <dbReference type="EMBL" id="MBD6619695.1"/>
    </source>
</evidence>
<dbReference type="InterPro" id="IPR044946">
    <property type="entry name" value="Restrct_endonuc_typeI_TRD_sf"/>
</dbReference>
<keyword evidence="3" id="KW-0238">DNA-binding</keyword>
<dbReference type="Proteomes" id="UP001165986">
    <property type="component" value="Unassembled WGS sequence"/>
</dbReference>
<keyword evidence="2" id="KW-0680">Restriction system</keyword>
<protein>
    <recommendedName>
        <fullName evidence="7">Type I restriction modification DNA specificity domain-containing protein</fullName>
    </recommendedName>
</protein>
<feature type="domain" description="Type I restriction modification DNA specificity" evidence="7">
    <location>
        <begin position="270"/>
        <end position="443"/>
    </location>
</feature>
<evidence type="ECO:0000313" key="9">
    <source>
        <dbReference type="Proteomes" id="UP001165986"/>
    </source>
</evidence>
<feature type="coiled-coil region" evidence="5">
    <location>
        <begin position="429"/>
        <end position="456"/>
    </location>
</feature>